<accession>A0A1I1ZSJ7</accession>
<dbReference type="GO" id="GO:0003700">
    <property type="term" value="F:DNA-binding transcription factor activity"/>
    <property type="evidence" value="ECO:0007669"/>
    <property type="project" value="InterPro"/>
</dbReference>
<dbReference type="GO" id="GO:0043565">
    <property type="term" value="F:sequence-specific DNA binding"/>
    <property type="evidence" value="ECO:0007669"/>
    <property type="project" value="InterPro"/>
</dbReference>
<keyword evidence="3" id="KW-1185">Reference proteome</keyword>
<dbReference type="InterPro" id="IPR018060">
    <property type="entry name" value="HTH_AraC"/>
</dbReference>
<dbReference type="SMART" id="SM00342">
    <property type="entry name" value="HTH_ARAC"/>
    <property type="match status" value="1"/>
</dbReference>
<dbReference type="AlphaFoldDB" id="A0A1I1ZSJ7"/>
<dbReference type="Pfam" id="PF12833">
    <property type="entry name" value="HTH_18"/>
    <property type="match status" value="1"/>
</dbReference>
<name>A0A1I1ZSJ7_9ACTN</name>
<evidence type="ECO:0000313" key="3">
    <source>
        <dbReference type="Proteomes" id="UP000198716"/>
    </source>
</evidence>
<proteinExistence type="predicted"/>
<evidence type="ECO:0000259" key="1">
    <source>
        <dbReference type="PROSITE" id="PS01124"/>
    </source>
</evidence>
<dbReference type="PROSITE" id="PS01124">
    <property type="entry name" value="HTH_ARAC_FAMILY_2"/>
    <property type="match status" value="1"/>
</dbReference>
<dbReference type="Proteomes" id="UP000198716">
    <property type="component" value="Unassembled WGS sequence"/>
</dbReference>
<dbReference type="EMBL" id="FOMZ01000011">
    <property type="protein sequence ID" value="SFE34679.1"/>
    <property type="molecule type" value="Genomic_DNA"/>
</dbReference>
<gene>
    <name evidence="2" type="ORF">SAMN04487819_111131</name>
</gene>
<reference evidence="3" key="1">
    <citation type="submission" date="2016-10" db="EMBL/GenBank/DDBJ databases">
        <authorList>
            <person name="Varghese N."/>
            <person name="Submissions S."/>
        </authorList>
    </citation>
    <scope>NUCLEOTIDE SEQUENCE [LARGE SCALE GENOMIC DNA]</scope>
    <source>
        <strain evidence="3">DSM 45004</strain>
    </source>
</reference>
<sequence>MMSIATSRPELVIWQQHGQVNVAVRGPESRASRAPVPADTTFFGIVFALGTSMPHLPTSGLVDSSVEIPDATSASFWLKGGWWSLPTYDSAEAFVERLVSQGVLDADPLVADVLAGVSPKVSERTLQRRFVTATGLPRGDVRRIDRARQAAVLLQEGGSAHDVIDRLGYFDQPHLARSLLRYVGRNATRLRPSAEPDEPLSLLYKTGTLANA</sequence>
<protein>
    <submittedName>
        <fullName evidence="2">Helix-turn-helix domain-containing protein</fullName>
    </submittedName>
</protein>
<feature type="domain" description="HTH araC/xylS-type" evidence="1">
    <location>
        <begin position="121"/>
        <end position="193"/>
    </location>
</feature>
<dbReference type="Gene3D" id="1.10.10.60">
    <property type="entry name" value="Homeodomain-like"/>
    <property type="match status" value="1"/>
</dbReference>
<organism evidence="2 3">
    <name type="scientific">Actinopolyspora alba</name>
    <dbReference type="NCBI Taxonomy" id="673379"/>
    <lineage>
        <taxon>Bacteria</taxon>
        <taxon>Bacillati</taxon>
        <taxon>Actinomycetota</taxon>
        <taxon>Actinomycetes</taxon>
        <taxon>Actinopolysporales</taxon>
        <taxon>Actinopolysporaceae</taxon>
        <taxon>Actinopolyspora</taxon>
        <taxon>Actinopolyspora alba group</taxon>
    </lineage>
</organism>
<evidence type="ECO:0000313" key="2">
    <source>
        <dbReference type="EMBL" id="SFE34679.1"/>
    </source>
</evidence>